<feature type="transmembrane region" description="Helical" evidence="1">
    <location>
        <begin position="12"/>
        <end position="31"/>
    </location>
</feature>
<gene>
    <name evidence="3" type="ORF">QFW77_09705</name>
</gene>
<comment type="caution">
    <text evidence="3">The sequence shown here is derived from an EMBL/GenBank/DDBJ whole genome shotgun (WGS) entry which is preliminary data.</text>
</comment>
<evidence type="ECO:0000313" key="3">
    <source>
        <dbReference type="EMBL" id="MDH5823259.1"/>
    </source>
</evidence>
<dbReference type="InterPro" id="IPR032466">
    <property type="entry name" value="Metal_Hydrolase"/>
</dbReference>
<reference evidence="3 4" key="1">
    <citation type="submission" date="2023-04" db="EMBL/GenBank/DDBJ databases">
        <title>Luteimonas endophyticus RD2P54.</title>
        <authorList>
            <person name="Sun J.-Q."/>
        </authorList>
    </citation>
    <scope>NUCLEOTIDE SEQUENCE [LARGE SCALE GENOMIC DNA]</scope>
    <source>
        <strain evidence="3 4">RD2P54</strain>
    </source>
</reference>
<dbReference type="PANTHER" id="PTHR43135:SF3">
    <property type="entry name" value="ALPHA-D-RIBOSE 1-METHYLPHOSPHONATE 5-TRIPHOSPHATE DIPHOSPHATASE"/>
    <property type="match status" value="1"/>
</dbReference>
<evidence type="ECO:0000313" key="4">
    <source>
        <dbReference type="Proteomes" id="UP001156940"/>
    </source>
</evidence>
<dbReference type="InterPro" id="IPR051781">
    <property type="entry name" value="Metallo-dep_Hydrolase"/>
</dbReference>
<dbReference type="Pfam" id="PF01979">
    <property type="entry name" value="Amidohydro_1"/>
    <property type="match status" value="1"/>
</dbReference>
<evidence type="ECO:0000256" key="1">
    <source>
        <dbReference type="SAM" id="Phobius"/>
    </source>
</evidence>
<accession>A0ABT6J8X0</accession>
<dbReference type="EMBL" id="JARXRM010000031">
    <property type="protein sequence ID" value="MDH5823259.1"/>
    <property type="molecule type" value="Genomic_DNA"/>
</dbReference>
<dbReference type="Gene3D" id="3.20.20.140">
    <property type="entry name" value="Metal-dependent hydrolases"/>
    <property type="match status" value="2"/>
</dbReference>
<dbReference type="Gene3D" id="2.30.40.10">
    <property type="entry name" value="Urease, subunit C, domain 1"/>
    <property type="match status" value="2"/>
</dbReference>
<dbReference type="RefSeq" id="WP_280574408.1">
    <property type="nucleotide sequence ID" value="NZ_JARXRM010000031.1"/>
</dbReference>
<dbReference type="InterPro" id="IPR006680">
    <property type="entry name" value="Amidohydro-rel"/>
</dbReference>
<keyword evidence="1" id="KW-0812">Transmembrane</keyword>
<dbReference type="SUPFAM" id="SSF51338">
    <property type="entry name" value="Composite domain of metallo-dependent hydrolases"/>
    <property type="match status" value="1"/>
</dbReference>
<sequence>MNRTTRAAIGKWLLILLAVALALCAASLLWVDHQLGRFAGAGTAVVDRAGFEGPARPTAITGVAVLSADGEAMLADRDVLIDQGRIVAVGTGLALPEGVDRVDGSGRYLIPGLVDAHVHLKQSPNDLLVYLANGVTGVREMSGNADHLAWRDAIEAGRLGPRLFVASEKLERHGWFTGHFQRWTRNRINVRAPEHADAVVRSLAADGYDAVKLGSLLDHETYRALDRAAAGAGLPLIGHYPVALPLEALWASGQGELAHIEEIAKALDAEFGWFGNADADEYLRFVARRSDEVAAALAERNIAVVTSLWLVESIALQKAAPADLVAEIELRYANPGLVEGTPLSKGWLPGHNAYEVGPEAGAAGREAAAAYWATFAEAHRILLRAMRDRGVALMAGTDANTAGVVPGFSLHDELQSLVSAGLSPAQSLRSATAAPAARMGRGAGKAGRVAPGYRADMVLLRADPLLDIANTRAIEAVVVGGRVLDRGRLDAMLAAVADANDGSRTIAL</sequence>
<keyword evidence="1" id="KW-1133">Transmembrane helix</keyword>
<dbReference type="InterPro" id="IPR011059">
    <property type="entry name" value="Metal-dep_hydrolase_composite"/>
</dbReference>
<dbReference type="Proteomes" id="UP001156940">
    <property type="component" value="Unassembled WGS sequence"/>
</dbReference>
<evidence type="ECO:0000259" key="2">
    <source>
        <dbReference type="Pfam" id="PF01979"/>
    </source>
</evidence>
<protein>
    <submittedName>
        <fullName evidence="3">Amidohydrolase family protein</fullName>
    </submittedName>
</protein>
<name>A0ABT6J8X0_9GAMM</name>
<feature type="domain" description="Amidohydrolase-related" evidence="2">
    <location>
        <begin position="108"/>
        <end position="483"/>
    </location>
</feature>
<organism evidence="3 4">
    <name type="scientific">Luteimonas endophytica</name>
    <dbReference type="NCBI Taxonomy" id="3042023"/>
    <lineage>
        <taxon>Bacteria</taxon>
        <taxon>Pseudomonadati</taxon>
        <taxon>Pseudomonadota</taxon>
        <taxon>Gammaproteobacteria</taxon>
        <taxon>Lysobacterales</taxon>
        <taxon>Lysobacteraceae</taxon>
        <taxon>Luteimonas</taxon>
    </lineage>
</organism>
<dbReference type="SUPFAM" id="SSF51556">
    <property type="entry name" value="Metallo-dependent hydrolases"/>
    <property type="match status" value="1"/>
</dbReference>
<keyword evidence="4" id="KW-1185">Reference proteome</keyword>
<proteinExistence type="predicted"/>
<dbReference type="PANTHER" id="PTHR43135">
    <property type="entry name" value="ALPHA-D-RIBOSE 1-METHYLPHOSPHONATE 5-TRIPHOSPHATE DIPHOSPHATASE"/>
    <property type="match status" value="1"/>
</dbReference>
<keyword evidence="1" id="KW-0472">Membrane</keyword>